<organism evidence="1 2">
    <name type="scientific">Lysinibacillus xylanilyticus</name>
    <dbReference type="NCBI Taxonomy" id="582475"/>
    <lineage>
        <taxon>Bacteria</taxon>
        <taxon>Bacillati</taxon>
        <taxon>Bacillota</taxon>
        <taxon>Bacilli</taxon>
        <taxon>Bacillales</taxon>
        <taxon>Bacillaceae</taxon>
        <taxon>Lysinibacillus</taxon>
    </lineage>
</organism>
<protein>
    <submittedName>
        <fullName evidence="1">Uncharacterized protein</fullName>
    </submittedName>
</protein>
<proteinExistence type="predicted"/>
<accession>A0ABV3VTI5</accession>
<dbReference type="EMBL" id="JBFRHK010000002">
    <property type="protein sequence ID" value="MEX3744207.1"/>
    <property type="molecule type" value="Genomic_DNA"/>
</dbReference>
<gene>
    <name evidence="1" type="ORF">AB1300_03585</name>
</gene>
<evidence type="ECO:0000313" key="1">
    <source>
        <dbReference type="EMBL" id="MEX3744207.1"/>
    </source>
</evidence>
<name>A0ABV3VTI5_9BACI</name>
<reference evidence="1 2" key="1">
    <citation type="submission" date="2024-07" db="EMBL/GenBank/DDBJ databases">
        <title>Characterization of a bacterium isolated from hydrolysated instant sea cucumber by whole-genome sequencing and metabolomics.</title>
        <authorList>
            <person name="Luo X."/>
            <person name="Zhang Z."/>
            <person name="Zheng Z."/>
            <person name="Zhang W."/>
            <person name="Ming T."/>
            <person name="Jiao L."/>
            <person name="Su X."/>
            <person name="Kong F."/>
            <person name="Xu J."/>
        </authorList>
    </citation>
    <scope>NUCLEOTIDE SEQUENCE [LARGE SCALE GENOMIC DNA]</scope>
    <source>
        <strain evidence="1 2">XL-2024</strain>
    </source>
</reference>
<keyword evidence="2" id="KW-1185">Reference proteome</keyword>
<sequence length="153" mass="18252">MQFEGAMLEYRLQKDKDKFEPIYYYTNIDLPQILTRRECEFFIKEGKTYKQLSSAIEGELFVIYVQLYEETPIEMPEHLHEGIKLEIRELNAYKNYPLITFEYMTNHLDILSIIGSVYTYIEGKEWERDSAEIDEDQGVYVLYVKPTGYTLIT</sequence>
<comment type="caution">
    <text evidence="1">The sequence shown here is derived from an EMBL/GenBank/DDBJ whole genome shotgun (WGS) entry which is preliminary data.</text>
</comment>
<dbReference type="Proteomes" id="UP001558534">
    <property type="component" value="Unassembled WGS sequence"/>
</dbReference>
<evidence type="ECO:0000313" key="2">
    <source>
        <dbReference type="Proteomes" id="UP001558534"/>
    </source>
</evidence>
<dbReference type="RefSeq" id="WP_368635232.1">
    <property type="nucleotide sequence ID" value="NZ_JBFRHK010000002.1"/>
</dbReference>